<feature type="transmembrane region" description="Helical" evidence="1">
    <location>
        <begin position="33"/>
        <end position="51"/>
    </location>
</feature>
<dbReference type="OrthoDB" id="649093at2"/>
<accession>A0A1T4JXB7</accession>
<reference evidence="3 4" key="1">
    <citation type="submission" date="2017-02" db="EMBL/GenBank/DDBJ databases">
        <authorList>
            <person name="Peterson S.W."/>
        </authorList>
    </citation>
    <scope>NUCLEOTIDE SEQUENCE [LARGE SCALE GENOMIC DNA]</scope>
    <source>
        <strain evidence="3 4">DSM 22335</strain>
    </source>
</reference>
<protein>
    <submittedName>
        <fullName evidence="3">Signal transducer regulating beta-lactamase production, contains metallopeptidase domain</fullName>
    </submittedName>
</protein>
<dbReference type="PANTHER" id="PTHR34978">
    <property type="entry name" value="POSSIBLE SENSOR-TRANSDUCER PROTEIN BLAR"/>
    <property type="match status" value="1"/>
</dbReference>
<dbReference type="AlphaFoldDB" id="A0A1T4JXB7"/>
<feature type="transmembrane region" description="Helical" evidence="1">
    <location>
        <begin position="261"/>
        <end position="279"/>
    </location>
</feature>
<dbReference type="InterPro" id="IPR052173">
    <property type="entry name" value="Beta-lactam_resp_regulator"/>
</dbReference>
<dbReference type="PANTHER" id="PTHR34978:SF3">
    <property type="entry name" value="SLR0241 PROTEIN"/>
    <property type="match status" value="1"/>
</dbReference>
<dbReference type="Pfam" id="PF05569">
    <property type="entry name" value="Peptidase_M56"/>
    <property type="match status" value="1"/>
</dbReference>
<feature type="domain" description="Peptidase M56" evidence="2">
    <location>
        <begin position="157"/>
        <end position="249"/>
    </location>
</feature>
<dbReference type="STRING" id="413434.SAMN04488132_101276"/>
<feature type="transmembrane region" description="Helical" evidence="1">
    <location>
        <begin position="87"/>
        <end position="105"/>
    </location>
</feature>
<sequence length="357" mass="41488">MTVYFFNLALAISFSFYFLLLRKTTWYTFNRFFLLLYPVVLLLPFLFPLSLPGSGSITGVFYKTITPAKQALLKNLPSPQQSLPLRVIFWVYLLVSALLLLRLLLQWISYLVFRNSAEWIADKDGISIYRLSKGTEAFSIGRSVYIPGGLQDIPAAVLRHEMAHAGQWHTLDILFAEILIIINWINPFAWFTRNAIRTNLEFIADREVINSGYNKKEYQYLLLGALQGKSFAFANSLHSIPLKQRISMMNKPYNNNRHRMWLLLPVTALVFLFQQLPAASPPFNYRVILHRDDRMDAERKKFFTAHTDLLLIYWKKKTTIVELYFTGERIESFDLSKKNDVLLLQNKYGDLPAPVTR</sequence>
<evidence type="ECO:0000256" key="1">
    <source>
        <dbReference type="SAM" id="Phobius"/>
    </source>
</evidence>
<organism evidence="3 4">
    <name type="scientific">Sediminibacterium ginsengisoli</name>
    <dbReference type="NCBI Taxonomy" id="413434"/>
    <lineage>
        <taxon>Bacteria</taxon>
        <taxon>Pseudomonadati</taxon>
        <taxon>Bacteroidota</taxon>
        <taxon>Chitinophagia</taxon>
        <taxon>Chitinophagales</taxon>
        <taxon>Chitinophagaceae</taxon>
        <taxon>Sediminibacterium</taxon>
    </lineage>
</organism>
<keyword evidence="1" id="KW-1133">Transmembrane helix</keyword>
<keyword evidence="1" id="KW-0812">Transmembrane</keyword>
<dbReference type="EMBL" id="FUWH01000001">
    <property type="protein sequence ID" value="SJZ34747.1"/>
    <property type="molecule type" value="Genomic_DNA"/>
</dbReference>
<name>A0A1T4JXB7_9BACT</name>
<dbReference type="RefSeq" id="WP_078829621.1">
    <property type="nucleotide sequence ID" value="NZ_FUWH01000001.1"/>
</dbReference>
<evidence type="ECO:0000259" key="2">
    <source>
        <dbReference type="Pfam" id="PF05569"/>
    </source>
</evidence>
<dbReference type="InterPro" id="IPR008756">
    <property type="entry name" value="Peptidase_M56"/>
</dbReference>
<proteinExistence type="predicted"/>
<keyword evidence="1" id="KW-0472">Membrane</keyword>
<keyword evidence="4" id="KW-1185">Reference proteome</keyword>
<feature type="transmembrane region" description="Helical" evidence="1">
    <location>
        <begin position="6"/>
        <end position="21"/>
    </location>
</feature>
<dbReference type="Proteomes" id="UP000190888">
    <property type="component" value="Unassembled WGS sequence"/>
</dbReference>
<evidence type="ECO:0000313" key="4">
    <source>
        <dbReference type="Proteomes" id="UP000190888"/>
    </source>
</evidence>
<evidence type="ECO:0000313" key="3">
    <source>
        <dbReference type="EMBL" id="SJZ34747.1"/>
    </source>
</evidence>
<gene>
    <name evidence="3" type="ORF">SAMN04488132_101276</name>
</gene>